<evidence type="ECO:0000256" key="15">
    <source>
        <dbReference type="ARBA" id="ARBA00023136"/>
    </source>
</evidence>
<evidence type="ECO:0000256" key="9">
    <source>
        <dbReference type="ARBA" id="ARBA00022516"/>
    </source>
</evidence>
<comment type="catalytic activity">
    <reaction evidence="1 20">
        <text>a CDP-1,2-diacyl-sn-glycerol + H2O = a 1,2-diacyl-sn-glycero-3-phosphate + CMP + 2 H(+)</text>
        <dbReference type="Rhea" id="RHEA:15221"/>
        <dbReference type="ChEBI" id="CHEBI:15377"/>
        <dbReference type="ChEBI" id="CHEBI:15378"/>
        <dbReference type="ChEBI" id="CHEBI:58332"/>
        <dbReference type="ChEBI" id="CHEBI:58608"/>
        <dbReference type="ChEBI" id="CHEBI:60377"/>
        <dbReference type="EC" id="3.6.1.26"/>
    </reaction>
</comment>
<dbReference type="GO" id="GO:0046342">
    <property type="term" value="P:CDP-diacylglycerol catabolic process"/>
    <property type="evidence" value="ECO:0007669"/>
    <property type="project" value="UniProtKB-UniRule"/>
</dbReference>
<dbReference type="Gene3D" id="3.30.428.30">
    <property type="entry name" value="HIT family - CDH-like"/>
    <property type="match status" value="1"/>
</dbReference>
<dbReference type="NCBIfam" id="NF003986">
    <property type="entry name" value="PRK05471.1-5"/>
    <property type="match status" value="1"/>
</dbReference>
<keyword evidence="17 20" id="KW-1208">Phospholipid metabolism</keyword>
<dbReference type="InterPro" id="IPR015993">
    <property type="entry name" value="CDP-diacylglyc_Pase_proteobac"/>
</dbReference>
<dbReference type="EMBL" id="JAWXRD010000028">
    <property type="protein sequence ID" value="MDX6040521.1"/>
    <property type="molecule type" value="Genomic_DNA"/>
</dbReference>
<keyword evidence="10" id="KW-0997">Cell inner membrane</keyword>
<dbReference type="Proteomes" id="UP001282336">
    <property type="component" value="Unassembled WGS sequence"/>
</dbReference>
<evidence type="ECO:0000256" key="1">
    <source>
        <dbReference type="ARBA" id="ARBA00001007"/>
    </source>
</evidence>
<evidence type="ECO:0000256" key="2">
    <source>
        <dbReference type="ARBA" id="ARBA00004377"/>
    </source>
</evidence>
<evidence type="ECO:0000313" key="22">
    <source>
        <dbReference type="EMBL" id="MDX6040521.1"/>
    </source>
</evidence>
<dbReference type="RefSeq" id="WP_319627244.1">
    <property type="nucleotide sequence ID" value="NZ_JAWXRB010000002.1"/>
</dbReference>
<evidence type="ECO:0000256" key="20">
    <source>
        <dbReference type="HAMAP-Rule" id="MF_00319"/>
    </source>
</evidence>
<dbReference type="InterPro" id="IPR003763">
    <property type="entry name" value="CDP-diacylglyc_Pase"/>
</dbReference>
<proteinExistence type="inferred from homology"/>
<dbReference type="GO" id="GO:0008715">
    <property type="term" value="F:CDP-diacylglycerol diphosphatase activity"/>
    <property type="evidence" value="ECO:0007669"/>
    <property type="project" value="UniProtKB-UniRule"/>
</dbReference>
<protein>
    <recommendedName>
        <fullName evidence="7 20">CDP-diacylglycerol pyrophosphatase</fullName>
        <ecNumber evidence="6 20">3.6.1.26</ecNumber>
    </recommendedName>
    <alternativeName>
        <fullName evidence="18 20">CDP-diacylglycerol phosphatidylhydrolase</fullName>
    </alternativeName>
    <alternativeName>
        <fullName evidence="19 20">CDP-diglyceride hydrolase</fullName>
    </alternativeName>
</protein>
<name>A0AAJ2S6J3_9ENTR</name>
<dbReference type="AlphaFoldDB" id="A0AAJ2S6J3"/>
<dbReference type="GO" id="GO:0008654">
    <property type="term" value="P:phospholipid biosynthetic process"/>
    <property type="evidence" value="ECO:0007669"/>
    <property type="project" value="UniProtKB-KW"/>
</dbReference>
<dbReference type="EMBL" id="JAWXRC010000018">
    <property type="protein sequence ID" value="MDX6030648.1"/>
    <property type="molecule type" value="Genomic_DNA"/>
</dbReference>
<comment type="similarity">
    <text evidence="5 20">Belongs to the Cdh family.</text>
</comment>
<evidence type="ECO:0000313" key="24">
    <source>
        <dbReference type="Proteomes" id="UP001282336"/>
    </source>
</evidence>
<dbReference type="SUPFAM" id="SSF54197">
    <property type="entry name" value="HIT-like"/>
    <property type="match status" value="1"/>
</dbReference>
<evidence type="ECO:0000256" key="14">
    <source>
        <dbReference type="ARBA" id="ARBA00023098"/>
    </source>
</evidence>
<dbReference type="EC" id="3.6.1.26" evidence="6 20"/>
<dbReference type="NCBIfam" id="NF003987">
    <property type="entry name" value="PRK05471.1-6"/>
    <property type="match status" value="1"/>
</dbReference>
<dbReference type="Proteomes" id="UP001275664">
    <property type="component" value="Unassembled WGS sequence"/>
</dbReference>
<organism evidence="21 24">
    <name type="scientific">Scandinavium lactucae</name>
    <dbReference type="NCBI Taxonomy" id="3095028"/>
    <lineage>
        <taxon>Bacteria</taxon>
        <taxon>Pseudomonadati</taxon>
        <taxon>Pseudomonadota</taxon>
        <taxon>Gammaproteobacteria</taxon>
        <taxon>Enterobacterales</taxon>
        <taxon>Enterobacteriaceae</taxon>
        <taxon>Scandinavium</taxon>
    </lineage>
</organism>
<evidence type="ECO:0000256" key="13">
    <source>
        <dbReference type="ARBA" id="ARBA00022989"/>
    </source>
</evidence>
<keyword evidence="15 20" id="KW-0472">Membrane</keyword>
<comment type="pathway">
    <text evidence="4">Lipid metabolism.</text>
</comment>
<evidence type="ECO:0000256" key="5">
    <source>
        <dbReference type="ARBA" id="ARBA00006435"/>
    </source>
</evidence>
<feature type="transmembrane region" description="Helical" evidence="20">
    <location>
        <begin position="7"/>
        <end position="26"/>
    </location>
</feature>
<evidence type="ECO:0000256" key="12">
    <source>
        <dbReference type="ARBA" id="ARBA00022801"/>
    </source>
</evidence>
<dbReference type="HAMAP" id="MF_00319">
    <property type="entry name" value="Cdh"/>
    <property type="match status" value="1"/>
</dbReference>
<keyword evidence="9 20" id="KW-0444">Lipid biosynthesis</keyword>
<keyword evidence="16 20" id="KW-0594">Phospholipid biosynthesis</keyword>
<dbReference type="GO" id="GO:0005886">
    <property type="term" value="C:plasma membrane"/>
    <property type="evidence" value="ECO:0007669"/>
    <property type="project" value="UniProtKB-SubCell"/>
</dbReference>
<dbReference type="Pfam" id="PF02611">
    <property type="entry name" value="CDH"/>
    <property type="match status" value="1"/>
</dbReference>
<keyword evidence="12 20" id="KW-0378">Hydrolase</keyword>
<evidence type="ECO:0000256" key="16">
    <source>
        <dbReference type="ARBA" id="ARBA00023209"/>
    </source>
</evidence>
<keyword evidence="23" id="KW-1185">Reference proteome</keyword>
<keyword evidence="11 20" id="KW-0812">Transmembrane</keyword>
<keyword evidence="13 20" id="KW-1133">Transmembrane helix</keyword>
<reference evidence="21 23" key="1">
    <citation type="submission" date="2023-11" db="EMBL/GenBank/DDBJ databases">
        <title>Scandinavium wanjuensis sp. nov., isolated from lettuce South Korea.</title>
        <authorList>
            <person name="Park J."/>
            <person name="Park S."/>
            <person name="Oh K.K."/>
            <person name="Cho G.S."/>
            <person name="Franz C.M.A.P."/>
        </authorList>
    </citation>
    <scope>NUCLEOTIDE SEQUENCE</scope>
    <source>
        <strain evidence="21">V105_12</strain>
        <strain evidence="22 23">V105_6</strain>
    </source>
</reference>
<dbReference type="InterPro" id="IPR036265">
    <property type="entry name" value="HIT-like_sf"/>
</dbReference>
<evidence type="ECO:0000256" key="6">
    <source>
        <dbReference type="ARBA" id="ARBA00012375"/>
    </source>
</evidence>
<keyword evidence="14 20" id="KW-0443">Lipid metabolism</keyword>
<evidence type="ECO:0000256" key="7">
    <source>
        <dbReference type="ARBA" id="ARBA00019608"/>
    </source>
</evidence>
<keyword evidence="8 20" id="KW-1003">Cell membrane</keyword>
<evidence type="ECO:0000256" key="11">
    <source>
        <dbReference type="ARBA" id="ARBA00022692"/>
    </source>
</evidence>
<comment type="pathway">
    <text evidence="3 20">Phospholipid metabolism; CDP-diacylglycerol degradation; phosphatidate from CDP-diacylglycerol: step 1/1.</text>
</comment>
<evidence type="ECO:0000256" key="4">
    <source>
        <dbReference type="ARBA" id="ARBA00005189"/>
    </source>
</evidence>
<dbReference type="PIRSF" id="PIRSF001273">
    <property type="entry name" value="CDH"/>
    <property type="match status" value="1"/>
</dbReference>
<evidence type="ECO:0000313" key="21">
    <source>
        <dbReference type="EMBL" id="MDX6030648.1"/>
    </source>
</evidence>
<evidence type="ECO:0000313" key="23">
    <source>
        <dbReference type="Proteomes" id="UP001275664"/>
    </source>
</evidence>
<evidence type="ECO:0000256" key="3">
    <source>
        <dbReference type="ARBA" id="ARBA00004927"/>
    </source>
</evidence>
<evidence type="ECO:0000256" key="10">
    <source>
        <dbReference type="ARBA" id="ARBA00022519"/>
    </source>
</evidence>
<evidence type="ECO:0000256" key="18">
    <source>
        <dbReference type="ARBA" id="ARBA00032888"/>
    </source>
</evidence>
<comment type="caution">
    <text evidence="21">The sequence shown here is derived from an EMBL/GenBank/DDBJ whole genome shotgun (WGS) entry which is preliminary data.</text>
</comment>
<evidence type="ECO:0000256" key="17">
    <source>
        <dbReference type="ARBA" id="ARBA00023264"/>
    </source>
</evidence>
<comment type="subcellular location">
    <subcellularLocation>
        <location evidence="2">Cell inner membrane</location>
        <topology evidence="2">Single-pass membrane protein</topology>
    </subcellularLocation>
    <subcellularLocation>
        <location evidence="20">Cell membrane</location>
        <topology evidence="20">Single-pass membrane protein</topology>
    </subcellularLocation>
</comment>
<evidence type="ECO:0000256" key="19">
    <source>
        <dbReference type="ARBA" id="ARBA00032892"/>
    </source>
</evidence>
<dbReference type="NCBIfam" id="TIGR00672">
    <property type="entry name" value="cdh"/>
    <property type="match status" value="1"/>
</dbReference>
<accession>A0AAJ2S6J3</accession>
<evidence type="ECO:0000256" key="8">
    <source>
        <dbReference type="ARBA" id="ARBA00022475"/>
    </source>
</evidence>
<gene>
    <name evidence="20" type="primary">cdh</name>
    <name evidence="22" type="ORF">SIK69_10005</name>
    <name evidence="21" type="ORF">SIL20_03840</name>
</gene>
<sequence length="251" mass="28244">MKRINYLILGIIVLVGGVAAGGWFWLHSGNPDALRHFVIDQCVPNQQQHQSPAPCASVNLQGGYVLFKDRNGPLQYLLMPTYRINGTESPLLLNPHTANFFWQAWQSRQLMSVRHGSPVPDSAVSLTINSRTGRTQNHFHIHISCLRSDVRQQLDASLDSISSRWLPLPGGMRSHQYLARRVTESELAQKSPFLMLAEEVPEARDHMGRFALAMAQQSDGTFVLLATERDLLTLNRASAEELQDHRCEILQ</sequence>